<organism evidence="4 5">
    <name type="scientific">Eupransor demetentiae</name>
    <dbReference type="NCBI Taxonomy" id="3109584"/>
    <lineage>
        <taxon>Bacteria</taxon>
        <taxon>Bacillati</taxon>
        <taxon>Bacillota</taxon>
        <taxon>Bacilli</taxon>
        <taxon>Lactobacillales</taxon>
        <taxon>Lactobacillaceae</taxon>
        <taxon>Eupransor</taxon>
    </lineage>
</organism>
<reference evidence="4 5" key="1">
    <citation type="submission" date="2024-01" db="EMBL/GenBank/DDBJ databases">
        <authorList>
            <person name="Botero Cardona J."/>
        </authorList>
    </citation>
    <scope>NUCLEOTIDE SEQUENCE [LARGE SCALE GENOMIC DNA]</scope>
    <source>
        <strain evidence="4 5">LMG 33000</strain>
    </source>
</reference>
<evidence type="ECO:0000256" key="1">
    <source>
        <dbReference type="ARBA" id="ARBA00022679"/>
    </source>
</evidence>
<feature type="domain" description="Glucosyltransferase 3-like N-terminal" evidence="2">
    <location>
        <begin position="3"/>
        <end position="149"/>
    </location>
</feature>
<dbReference type="PIRSF" id="PIRSF007023">
    <property type="entry name" value="UDP-Galf_transf"/>
    <property type="match status" value="1"/>
</dbReference>
<comment type="caution">
    <text evidence="4">The sequence shown here is derived from an EMBL/GenBank/DDBJ whole genome shotgun (WGS) entry which is preliminary data.</text>
</comment>
<evidence type="ECO:0000259" key="2">
    <source>
        <dbReference type="Pfam" id="PF26334"/>
    </source>
</evidence>
<evidence type="ECO:0000313" key="5">
    <source>
        <dbReference type="Proteomes" id="UP001314241"/>
    </source>
</evidence>
<evidence type="ECO:0000313" key="4">
    <source>
        <dbReference type="EMBL" id="CAK8054615.1"/>
    </source>
</evidence>
<accession>A0ABP0ERY5</accession>
<dbReference type="RefSeq" id="WP_349642159.1">
    <property type="nucleotide sequence ID" value="NZ_CAWVOH010000002.1"/>
</dbReference>
<dbReference type="InterPro" id="IPR058592">
    <property type="entry name" value="Gtf3_C"/>
</dbReference>
<dbReference type="EMBL" id="CAWVOH010000002">
    <property type="protein sequence ID" value="CAK8054615.1"/>
    <property type="molecule type" value="Genomic_DNA"/>
</dbReference>
<dbReference type="InterPro" id="IPR058591">
    <property type="entry name" value="Gtf3_N"/>
</dbReference>
<proteinExistence type="predicted"/>
<dbReference type="Proteomes" id="UP001314241">
    <property type="component" value="Unassembled WGS sequence"/>
</dbReference>
<gene>
    <name evidence="4" type="ORF">R54876_GBNLAHCA_01189</name>
</gene>
<protein>
    <submittedName>
        <fullName evidence="4">Glycosyltransferase involved in cell wall bisynthesis (RfaB)</fullName>
    </submittedName>
</protein>
<dbReference type="Pfam" id="PF26334">
    <property type="entry name" value="Gtf3_N"/>
    <property type="match status" value="1"/>
</dbReference>
<name>A0ABP0ERY5_9LACO</name>
<dbReference type="Pfam" id="PF26337">
    <property type="entry name" value="Gtf3_C"/>
    <property type="match status" value="1"/>
</dbReference>
<dbReference type="Gene3D" id="3.40.50.2000">
    <property type="entry name" value="Glycogen Phosphorylase B"/>
    <property type="match status" value="2"/>
</dbReference>
<feature type="domain" description="Glucosyltransferase 3-like C-terminal" evidence="3">
    <location>
        <begin position="166"/>
        <end position="323"/>
    </location>
</feature>
<keyword evidence="5" id="KW-1185">Reference proteome</keyword>
<sequence>MTAYITQTIEPWMPAGALKAKDDYAKIAAASNWKILPLERYNDQRFGQGVRQEKIRTWTKNLSAGDIVLHQFPSYMSQAFEEGFSQSLSQVGVKKALLIHDLEPLRLKKENPWEFALLKHYDLIVVHSPAMANKLREHGIDKPFVVQGLFDYLGPVPAGAEYSKKINFAGTFQKSPWLQEYAGPEITLFGSKPKKWRDFDFPADITWRGNYAPDEIAFEFKSGFGLLWDNDFDDKKYQSYTRWNAPHKASLYLKAGLPLIAWSQSYLGQVIKSQGIGLTIDDLSQLKRVADVTVQQYQDWQTNLQPLADKVNAGRYSQKVLTAIKKQLS</sequence>
<keyword evidence="1" id="KW-0808">Transferase</keyword>
<evidence type="ECO:0000259" key="3">
    <source>
        <dbReference type="Pfam" id="PF26337"/>
    </source>
</evidence>